<dbReference type="InterPro" id="IPR019039">
    <property type="entry name" value="T4-Rnl1-like_N"/>
</dbReference>
<proteinExistence type="inferred from homology"/>
<accession>A0A223LF90</accession>
<dbReference type="EMBL" id="MF448340">
    <property type="protein sequence ID" value="ASU00401.1"/>
    <property type="molecule type" value="Genomic_DNA"/>
</dbReference>
<dbReference type="GO" id="GO:0046872">
    <property type="term" value="F:metal ion binding"/>
    <property type="evidence" value="ECO:0007669"/>
    <property type="project" value="UniProtKB-UniRule"/>
</dbReference>
<evidence type="ECO:0000256" key="3">
    <source>
        <dbReference type="PIRSR" id="PIRSR612648-2"/>
    </source>
</evidence>
<evidence type="ECO:0000313" key="9">
    <source>
        <dbReference type="Proteomes" id="UP000226092"/>
    </source>
</evidence>
<evidence type="ECO:0000259" key="6">
    <source>
        <dbReference type="Pfam" id="PF09511"/>
    </source>
</evidence>
<keyword evidence="1 8" id="KW-0436">Ligase</keyword>
<feature type="binding site" evidence="1 4">
    <location>
        <position position="293"/>
    </location>
    <ligand>
        <name>Mg(2+)</name>
        <dbReference type="ChEBI" id="CHEBI:18420"/>
        <note>catalytic</note>
    </ligand>
</feature>
<keyword evidence="1" id="KW-0945">Host-virus interaction</keyword>
<dbReference type="GO" id="GO:0042245">
    <property type="term" value="P:RNA repair"/>
    <property type="evidence" value="ECO:0007669"/>
    <property type="project" value="UniProtKB-UniRule"/>
</dbReference>
<dbReference type="GeneID" id="55604518"/>
<dbReference type="GO" id="GO:0005524">
    <property type="term" value="F:ATP binding"/>
    <property type="evidence" value="ECO:0007669"/>
    <property type="project" value="UniProtKB-UniRule"/>
</dbReference>
<evidence type="ECO:0000313" key="8">
    <source>
        <dbReference type="EMBL" id="ASU00401.1"/>
    </source>
</evidence>
<dbReference type="HAMAP" id="MF_04149">
    <property type="entry name" value="RNALIG_T4"/>
    <property type="match status" value="1"/>
</dbReference>
<evidence type="ECO:0000256" key="4">
    <source>
        <dbReference type="PIRSR" id="PIRSR612648-3"/>
    </source>
</evidence>
<dbReference type="InterPro" id="IPR049042">
    <property type="entry name" value="T4_Rnl1_C"/>
</dbReference>
<dbReference type="RefSeq" id="YP_009834451.1">
    <property type="nucleotide sequence ID" value="NC_048673.1"/>
</dbReference>
<dbReference type="Proteomes" id="UP000226092">
    <property type="component" value="Segment"/>
</dbReference>
<sequence length="392" mass="45616">MKELYNNLLKLTEEHGDCFFFRDHWSSIGNHFRVFSYHIAGLTQWMLPDALECRGIMFELINGEPYRIASRPMEKFFNLAERQAWNLTNSGVVGLDKLELDYSNIDRYEDKADGSLVSSYHFIDPEDDNRINYMLKSKTSINSDQANDANRWLVNHTDLLDFIIDCEEAGYTVNLEWCSPKNQIVIMYPEESLKILNVRHRDTGEYYSNNKLIRSPVFRKYAVDQFMFEEGTDVNTAISNMYNETGIEGYILVMRDGSRVKIKTTSYVARHKLKDSITNNKDLVIAVAQGVSDDLRQLFLDDSLSLTKIQEFEDHVVSVAGSTYTKIREAHKACAGMERREYAISMQNTFKQDRMFFNIVMKMFQAPDLEVMPEIMAVIIKYPEEFVPTKWK</sequence>
<evidence type="ECO:0000259" key="7">
    <source>
        <dbReference type="Pfam" id="PF20819"/>
    </source>
</evidence>
<reference evidence="8 9" key="1">
    <citation type="submission" date="2017-07" db="EMBL/GenBank/DDBJ databases">
        <title>In vitro design and evaluation of phage cocktails against multidrug-resistant Aeromonas salmonicida.</title>
        <authorList>
            <person name="Chen L."/>
            <person name="Yuan S."/>
            <person name="Ma Y."/>
        </authorList>
    </citation>
    <scope>NUCLEOTIDE SEQUENCE [LARGE SCALE GENOMIC DNA]</scope>
</reference>
<keyword evidence="1" id="KW-1259">Evasion of bacteria-mediated translation shutoff by virus</keyword>
<organism evidence="8 9">
    <name type="scientific">Aeromonas phage AS-zj</name>
    <dbReference type="NCBI Taxonomy" id="2024208"/>
    <lineage>
        <taxon>Viruses</taxon>
        <taxon>Duplodnaviria</taxon>
        <taxon>Heunggongvirae</taxon>
        <taxon>Uroviricota</taxon>
        <taxon>Caudoviricetes</taxon>
        <taxon>Pantevenvirales</taxon>
        <taxon>Straboviridae</taxon>
        <taxon>Emmerichvirinae</taxon>
        <taxon>Ceceduovirus</taxon>
        <taxon>Ceceduovirus aszj</taxon>
    </lineage>
</organism>
<feature type="domain" description="T4 RNA ligase 1-like N-terminal" evidence="6">
    <location>
        <begin position="52"/>
        <end position="267"/>
    </location>
</feature>
<dbReference type="Gene3D" id="1.10.3550.20">
    <property type="match status" value="1"/>
</dbReference>
<feature type="binding site" evidence="1 3">
    <location>
        <position position="37"/>
    </location>
    <ligand>
        <name>ATP</name>
        <dbReference type="ChEBI" id="CHEBI:30616"/>
    </ligand>
</feature>
<feature type="active site" description="N6-AMP-lysine intermediate" evidence="1 2">
    <location>
        <position position="111"/>
    </location>
</feature>
<keyword evidence="1" id="KW-0692">RNA repair</keyword>
<keyword evidence="1 4" id="KW-0479">Metal-binding</keyword>
<name>A0A223LF90_9CAUD</name>
<dbReference type="Pfam" id="PF09511">
    <property type="entry name" value="RNA_lig_T4_1"/>
    <property type="match status" value="1"/>
</dbReference>
<comment type="similarity">
    <text evidence="1">Belongs to the Tequatrovirus RNA ligase 1 family.</text>
</comment>
<feature type="binding site" evidence="1 3">
    <location>
        <position position="176"/>
    </location>
    <ligand>
        <name>ATP</name>
        <dbReference type="ChEBI" id="CHEBI:30616"/>
    </ligand>
</feature>
<comment type="catalytic activity">
    <reaction evidence="1">
        <text>ATP + (ribonucleotide)n-3'-hydroxyl + 5'-phospho-(ribonucleotide)m = (ribonucleotide)n+m + AMP + diphosphate.</text>
        <dbReference type="EC" id="6.5.1.3"/>
    </reaction>
</comment>
<feature type="site" description="Essential for RNA ligase activity" evidence="1 5">
    <location>
        <position position="267"/>
    </location>
</feature>
<feature type="binding site" evidence="1 3">
    <location>
        <position position="75"/>
    </location>
    <ligand>
        <name>ATP</name>
        <dbReference type="ChEBI" id="CHEBI:30616"/>
    </ligand>
</feature>
<dbReference type="NCBIfam" id="TIGR02308">
    <property type="entry name" value="RNA_lig_T4_1"/>
    <property type="match status" value="1"/>
</dbReference>
<feature type="domain" description="T4 RNA ligase 1 C-terminal" evidence="7">
    <location>
        <begin position="274"/>
        <end position="391"/>
    </location>
</feature>
<dbReference type="InterPro" id="IPR012648">
    <property type="entry name" value="Rnl1"/>
</dbReference>
<keyword evidence="1 4" id="KW-0460">Magnesium</keyword>
<evidence type="ECO:0000256" key="5">
    <source>
        <dbReference type="PIRSR" id="PIRSR612648-4"/>
    </source>
</evidence>
<evidence type="ECO:0000256" key="1">
    <source>
        <dbReference type="HAMAP-Rule" id="MF_04149"/>
    </source>
</evidence>
<keyword evidence="1 3" id="KW-0547">Nucleotide-binding</keyword>
<protein>
    <recommendedName>
        <fullName evidence="1">RNA ligase 1</fullName>
        <ecNumber evidence="1">6.5.1.3</ecNumber>
    </recommendedName>
    <alternativeName>
        <fullName evidence="1">Rnl1</fullName>
    </alternativeName>
</protein>
<comment type="function">
    <text evidence="1">Involved in countering a host defense mechanism which, following viral infection, activates the host anticodon nuclease and shuts off viral translation. Repairs 5'-PO4 and 3'-OH groups in the cleaved host tRNA.</text>
</comment>
<comment type="cofactor">
    <cofactor evidence="1">
        <name>Mg(2+)</name>
        <dbReference type="ChEBI" id="CHEBI:18420"/>
    </cofactor>
    <text evidence="1">Binds 2 magnesium ions that perform the catalytic activity via a two-metal mechanism. One of the catalytic Mg(2+), which is coordinated by 5 water molecules, engages the lysine nucleophile and the ATP alpha phosphate while the Mg(2+) orients the PPi leaving group.</text>
</comment>
<dbReference type="Pfam" id="PF20819">
    <property type="entry name" value="T4_Rnl1_C"/>
    <property type="match status" value="1"/>
</dbReference>
<keyword evidence="1 3" id="KW-0067">ATP-binding</keyword>
<dbReference type="GO" id="GO:0003972">
    <property type="term" value="F:RNA ligase (ATP) activity"/>
    <property type="evidence" value="ECO:0007669"/>
    <property type="project" value="UniProtKB-UniRule"/>
</dbReference>
<feature type="binding site" evidence="1 3">
    <location>
        <position position="54"/>
    </location>
    <ligand>
        <name>ATP</name>
        <dbReference type="ChEBI" id="CHEBI:30616"/>
    </ligand>
</feature>
<dbReference type="KEGG" id="vg:55604518"/>
<feature type="site" description="Essential for RNA ligase activity" evidence="1 5">
    <location>
        <position position="176"/>
    </location>
</feature>
<keyword evidence="9" id="KW-1185">Reference proteome</keyword>
<feature type="binding site" evidence="1 3">
    <location>
        <position position="263"/>
    </location>
    <ligand>
        <name>ATP</name>
        <dbReference type="ChEBI" id="CHEBI:30616"/>
    </ligand>
</feature>
<evidence type="ECO:0000256" key="2">
    <source>
        <dbReference type="PIRSR" id="PIRSR612648-1"/>
    </source>
</evidence>
<dbReference type="EC" id="6.5.1.3" evidence="1"/>
<feature type="binding site" evidence="1 3">
    <location>
        <position position="261"/>
    </location>
    <ligand>
        <name>ATP</name>
        <dbReference type="ChEBI" id="CHEBI:30616"/>
    </ligand>
</feature>